<comment type="similarity">
    <text evidence="9">Belongs to the dus family.</text>
</comment>
<dbReference type="EC" id="1.3.1.-" evidence="9"/>
<dbReference type="SUPFAM" id="SSF51395">
    <property type="entry name" value="FMN-linked oxidoreductases"/>
    <property type="match status" value="1"/>
</dbReference>
<evidence type="ECO:0000256" key="9">
    <source>
        <dbReference type="PIRNR" id="PIRNR006621"/>
    </source>
</evidence>
<evidence type="ECO:0000256" key="3">
    <source>
        <dbReference type="ARBA" id="ARBA00022643"/>
    </source>
</evidence>
<feature type="active site" description="Proton donor" evidence="10">
    <location>
        <position position="115"/>
    </location>
</feature>
<dbReference type="PANTHER" id="PTHR45936:SF1">
    <property type="entry name" value="TRNA-DIHYDROURIDINE(20) SYNTHASE [NAD(P)+]-LIKE"/>
    <property type="match status" value="1"/>
</dbReference>
<dbReference type="InterPro" id="IPR001269">
    <property type="entry name" value="DUS_fam"/>
</dbReference>
<dbReference type="InterPro" id="IPR018517">
    <property type="entry name" value="tRNA_hU_synthase_CS"/>
</dbReference>
<dbReference type="InterPro" id="IPR013785">
    <property type="entry name" value="Aldolase_TIM"/>
</dbReference>
<feature type="binding site" evidence="11">
    <location>
        <position position="154"/>
    </location>
    <ligand>
        <name>FMN</name>
        <dbReference type="ChEBI" id="CHEBI:58210"/>
    </ligand>
</feature>
<evidence type="ECO:0000256" key="2">
    <source>
        <dbReference type="ARBA" id="ARBA00022630"/>
    </source>
</evidence>
<keyword evidence="11" id="KW-0547">Nucleotide-binding</keyword>
<keyword evidence="6 9" id="KW-0560">Oxidoreductase</keyword>
<evidence type="ECO:0000313" key="14">
    <source>
        <dbReference type="Proteomes" id="UP000271241"/>
    </source>
</evidence>
<dbReference type="AlphaFoldDB" id="A0A4P9XTV9"/>
<dbReference type="EMBL" id="KZ992499">
    <property type="protein sequence ID" value="RKP09634.1"/>
    <property type="molecule type" value="Genomic_DNA"/>
</dbReference>
<comment type="catalytic activity">
    <reaction evidence="8">
        <text>a 5,6-dihydrouridine in mRNA + NADP(+) = a uridine in mRNA + NADPH + H(+)</text>
        <dbReference type="Rhea" id="RHEA:69855"/>
        <dbReference type="Rhea" id="RHEA-COMP:14658"/>
        <dbReference type="Rhea" id="RHEA-COMP:17789"/>
        <dbReference type="ChEBI" id="CHEBI:15378"/>
        <dbReference type="ChEBI" id="CHEBI:57783"/>
        <dbReference type="ChEBI" id="CHEBI:58349"/>
        <dbReference type="ChEBI" id="CHEBI:65315"/>
        <dbReference type="ChEBI" id="CHEBI:74443"/>
    </reaction>
    <physiologicalReaction direction="right-to-left" evidence="8">
        <dbReference type="Rhea" id="RHEA:69857"/>
    </physiologicalReaction>
</comment>
<dbReference type="GO" id="GO:0106414">
    <property type="term" value="F:mRNA dihydrouridine synthase activity"/>
    <property type="evidence" value="ECO:0007669"/>
    <property type="project" value="RHEA"/>
</dbReference>
<evidence type="ECO:0000256" key="11">
    <source>
        <dbReference type="PIRSR" id="PIRSR006621-2"/>
    </source>
</evidence>
<keyword evidence="4" id="KW-0507">mRNA processing</keyword>
<dbReference type="STRING" id="78915.A0A4P9XTV9"/>
<dbReference type="OrthoDB" id="10262250at2759"/>
<evidence type="ECO:0000256" key="7">
    <source>
        <dbReference type="ARBA" id="ARBA00048342"/>
    </source>
</evidence>
<sequence length="308" mass="34242">MTIVKNTALYTNKHILAPMVRVGTLPMRLLALDYGADLVYSPEIVDKAIIGTQRTVDESTGTIHYTKGGKLVFQAHPSEKDRLVFQLGTADPELALQAAQLVKQDVAAIDLNCGCPKKFSIVSGMGAALLKDPEKLCKILCTLVENIGLPVSCKIRLLESTEKTVELCRMIEATGVSALTVHCRTQDERPRDPGHWDQFEPICQAVTSIPVIANGDFFKHEDAINIRNTTSISSVMFARGAMLNPSVFQPQGPTTQHEAAQAYIRKAMLVDNLFQNTKYTLMQMYEDTKSDVFQQLTRSKTIQQIWWV</sequence>
<dbReference type="GO" id="GO:0017150">
    <property type="term" value="F:tRNA dihydrouridine synthase activity"/>
    <property type="evidence" value="ECO:0007669"/>
    <property type="project" value="InterPro"/>
</dbReference>
<feature type="binding site" evidence="11">
    <location>
        <begin position="18"/>
        <end position="20"/>
    </location>
    <ligand>
        <name>FMN</name>
        <dbReference type="ChEBI" id="CHEBI:58210"/>
    </ligand>
</feature>
<dbReference type="PANTHER" id="PTHR45936">
    <property type="entry name" value="TRNA-DIHYDROURIDINE(20) SYNTHASE [NAD(P)+]-LIKE"/>
    <property type="match status" value="1"/>
</dbReference>
<dbReference type="GO" id="GO:0006397">
    <property type="term" value="P:mRNA processing"/>
    <property type="evidence" value="ECO:0007669"/>
    <property type="project" value="UniProtKB-KW"/>
</dbReference>
<comment type="cofactor">
    <cofactor evidence="1 9 11">
        <name>FMN</name>
        <dbReference type="ChEBI" id="CHEBI:58210"/>
    </cofactor>
</comment>
<proteinExistence type="inferred from homology"/>
<dbReference type="GO" id="GO:0005737">
    <property type="term" value="C:cytoplasm"/>
    <property type="evidence" value="ECO:0007669"/>
    <property type="project" value="TreeGrafter"/>
</dbReference>
<keyword evidence="2 9" id="KW-0285">Flavoprotein</keyword>
<evidence type="ECO:0000313" key="13">
    <source>
        <dbReference type="EMBL" id="RKP09634.1"/>
    </source>
</evidence>
<name>A0A4P9XTV9_9FUNG</name>
<keyword evidence="3 9" id="KW-0288">FMN</keyword>
<dbReference type="GO" id="GO:0050660">
    <property type="term" value="F:flavin adenine dinucleotide binding"/>
    <property type="evidence" value="ECO:0007669"/>
    <property type="project" value="InterPro"/>
</dbReference>
<keyword evidence="5 9" id="KW-0819">tRNA processing</keyword>
<evidence type="ECO:0000256" key="8">
    <source>
        <dbReference type="ARBA" id="ARBA00049447"/>
    </source>
</evidence>
<evidence type="ECO:0000256" key="5">
    <source>
        <dbReference type="ARBA" id="ARBA00022694"/>
    </source>
</evidence>
<comment type="catalytic activity">
    <reaction evidence="7">
        <text>a 5,6-dihydrouridine in mRNA + NAD(+) = a uridine in mRNA + NADH + H(+)</text>
        <dbReference type="Rhea" id="RHEA:69851"/>
        <dbReference type="Rhea" id="RHEA-COMP:14658"/>
        <dbReference type="Rhea" id="RHEA-COMP:17789"/>
        <dbReference type="ChEBI" id="CHEBI:15378"/>
        <dbReference type="ChEBI" id="CHEBI:57540"/>
        <dbReference type="ChEBI" id="CHEBI:57945"/>
        <dbReference type="ChEBI" id="CHEBI:65315"/>
        <dbReference type="ChEBI" id="CHEBI:74443"/>
    </reaction>
    <physiologicalReaction direction="right-to-left" evidence="7">
        <dbReference type="Rhea" id="RHEA:69853"/>
    </physiologicalReaction>
</comment>
<dbReference type="PROSITE" id="PS01136">
    <property type="entry name" value="UPF0034"/>
    <property type="match status" value="1"/>
</dbReference>
<comment type="function">
    <text evidence="9">Catalyzes the synthesis of dihydrouridine, a modified base found in the D-loop of most tRNAs.</text>
</comment>
<gene>
    <name evidence="13" type="ORF">THASP1DRAFT_14009</name>
</gene>
<feature type="binding site" evidence="11">
    <location>
        <position position="86"/>
    </location>
    <ligand>
        <name>FMN</name>
        <dbReference type="ChEBI" id="CHEBI:58210"/>
    </ligand>
</feature>
<dbReference type="InterPro" id="IPR035587">
    <property type="entry name" value="DUS-like_FMN-bd"/>
</dbReference>
<keyword evidence="14" id="KW-1185">Reference proteome</keyword>
<feature type="domain" description="DUS-like FMN-binding" evidence="12">
    <location>
        <begin position="15"/>
        <end position="281"/>
    </location>
</feature>
<evidence type="ECO:0000259" key="12">
    <source>
        <dbReference type="Pfam" id="PF01207"/>
    </source>
</evidence>
<accession>A0A4P9XTV9</accession>
<evidence type="ECO:0000256" key="10">
    <source>
        <dbReference type="PIRSR" id="PIRSR006621-1"/>
    </source>
</evidence>
<dbReference type="Pfam" id="PF01207">
    <property type="entry name" value="Dus"/>
    <property type="match status" value="1"/>
</dbReference>
<dbReference type="Gene3D" id="3.20.20.70">
    <property type="entry name" value="Aldolase class I"/>
    <property type="match status" value="1"/>
</dbReference>
<evidence type="ECO:0000256" key="4">
    <source>
        <dbReference type="ARBA" id="ARBA00022664"/>
    </source>
</evidence>
<feature type="binding site" evidence="11">
    <location>
        <begin position="238"/>
        <end position="239"/>
    </location>
    <ligand>
        <name>FMN</name>
        <dbReference type="ChEBI" id="CHEBI:58210"/>
    </ligand>
</feature>
<organism evidence="13 14">
    <name type="scientific">Thamnocephalis sphaerospora</name>
    <dbReference type="NCBI Taxonomy" id="78915"/>
    <lineage>
        <taxon>Eukaryota</taxon>
        <taxon>Fungi</taxon>
        <taxon>Fungi incertae sedis</taxon>
        <taxon>Zoopagomycota</taxon>
        <taxon>Zoopagomycotina</taxon>
        <taxon>Zoopagomycetes</taxon>
        <taxon>Zoopagales</taxon>
        <taxon>Sigmoideomycetaceae</taxon>
        <taxon>Thamnocephalis</taxon>
    </lineage>
</organism>
<dbReference type="PIRSF" id="PIRSF006621">
    <property type="entry name" value="Dus"/>
    <property type="match status" value="1"/>
</dbReference>
<evidence type="ECO:0000256" key="1">
    <source>
        <dbReference type="ARBA" id="ARBA00001917"/>
    </source>
</evidence>
<protein>
    <recommendedName>
        <fullName evidence="9">tRNA-dihydrouridine synthase</fullName>
        <ecNumber evidence="9">1.3.1.-</ecNumber>
    </recommendedName>
</protein>
<reference evidence="14" key="1">
    <citation type="journal article" date="2018" name="Nat. Microbiol.">
        <title>Leveraging single-cell genomics to expand the fungal tree of life.</title>
        <authorList>
            <person name="Ahrendt S.R."/>
            <person name="Quandt C.A."/>
            <person name="Ciobanu D."/>
            <person name="Clum A."/>
            <person name="Salamov A."/>
            <person name="Andreopoulos B."/>
            <person name="Cheng J.F."/>
            <person name="Woyke T."/>
            <person name="Pelin A."/>
            <person name="Henrissat B."/>
            <person name="Reynolds N.K."/>
            <person name="Benny G.L."/>
            <person name="Smith M.E."/>
            <person name="James T.Y."/>
            <person name="Grigoriev I.V."/>
        </authorList>
    </citation>
    <scope>NUCLEOTIDE SEQUENCE [LARGE SCALE GENOMIC DNA]</scope>
    <source>
        <strain evidence="14">RSA 1356</strain>
    </source>
</reference>
<dbReference type="CDD" id="cd02801">
    <property type="entry name" value="DUS_like_FMN"/>
    <property type="match status" value="1"/>
</dbReference>
<dbReference type="InterPro" id="IPR052582">
    <property type="entry name" value="tRNA-DUS-like"/>
</dbReference>
<dbReference type="Proteomes" id="UP000271241">
    <property type="component" value="Unassembled WGS sequence"/>
</dbReference>
<feature type="binding site" evidence="11">
    <location>
        <position position="182"/>
    </location>
    <ligand>
        <name>FMN</name>
        <dbReference type="ChEBI" id="CHEBI:58210"/>
    </ligand>
</feature>
<evidence type="ECO:0000256" key="6">
    <source>
        <dbReference type="ARBA" id="ARBA00023002"/>
    </source>
</evidence>